<dbReference type="GO" id="GO:0045454">
    <property type="term" value="P:cell redox homeostasis"/>
    <property type="evidence" value="ECO:0007669"/>
    <property type="project" value="TreeGrafter"/>
</dbReference>
<evidence type="ECO:0000259" key="1">
    <source>
        <dbReference type="PROSITE" id="PS50404"/>
    </source>
</evidence>
<evidence type="ECO:0000313" key="3">
    <source>
        <dbReference type="Proteomes" id="UP000679749"/>
    </source>
</evidence>
<protein>
    <submittedName>
        <fullName evidence="2">Glutaredoxin family protein</fullName>
    </submittedName>
</protein>
<dbReference type="Proteomes" id="UP000679749">
    <property type="component" value="Unassembled WGS sequence"/>
</dbReference>
<dbReference type="PROSITE" id="PS50404">
    <property type="entry name" value="GST_NTER"/>
    <property type="match status" value="1"/>
</dbReference>
<proteinExistence type="predicted"/>
<reference evidence="2" key="1">
    <citation type="submission" date="2021-05" db="EMBL/GenBank/DDBJ databases">
        <title>Novel Bacillus species.</title>
        <authorList>
            <person name="Liu G."/>
        </authorList>
    </citation>
    <scope>NUCLEOTIDE SEQUENCE</scope>
    <source>
        <strain evidence="2">FJAT-49825</strain>
    </source>
</reference>
<dbReference type="GO" id="GO:0009055">
    <property type="term" value="F:electron transfer activity"/>
    <property type="evidence" value="ECO:0007669"/>
    <property type="project" value="TreeGrafter"/>
</dbReference>
<dbReference type="InterPro" id="IPR036249">
    <property type="entry name" value="Thioredoxin-like_sf"/>
</dbReference>
<dbReference type="RefSeq" id="WP_213117916.1">
    <property type="nucleotide sequence ID" value="NZ_JAGYPF010000002.1"/>
</dbReference>
<dbReference type="PROSITE" id="PS51354">
    <property type="entry name" value="GLUTAREDOXIN_2"/>
    <property type="match status" value="1"/>
</dbReference>
<dbReference type="InterPro" id="IPR051548">
    <property type="entry name" value="Grx-like_ET"/>
</dbReference>
<evidence type="ECO:0000313" key="2">
    <source>
        <dbReference type="EMBL" id="MBS4213426.1"/>
    </source>
</evidence>
<organism evidence="2 3">
    <name type="scientific">Neobacillus rhizophilus</name>
    <dbReference type="NCBI Taxonomy" id="2833579"/>
    <lineage>
        <taxon>Bacteria</taxon>
        <taxon>Bacillati</taxon>
        <taxon>Bacillota</taxon>
        <taxon>Bacilli</taxon>
        <taxon>Bacillales</taxon>
        <taxon>Bacillaceae</taxon>
        <taxon>Neobacillus</taxon>
    </lineage>
</organism>
<dbReference type="PANTHER" id="PTHR34386:SF1">
    <property type="entry name" value="GLUTAREDOXIN-LIKE PROTEIN NRDH"/>
    <property type="match status" value="1"/>
</dbReference>
<keyword evidence="3" id="KW-1185">Reference proteome</keyword>
<dbReference type="InterPro" id="IPR004045">
    <property type="entry name" value="Glutathione_S-Trfase_N"/>
</dbReference>
<gene>
    <name evidence="2" type="ORF">KHA99_13310</name>
</gene>
<dbReference type="SUPFAM" id="SSF52833">
    <property type="entry name" value="Thioredoxin-like"/>
    <property type="match status" value="1"/>
</dbReference>
<feature type="domain" description="GST N-terminal" evidence="1">
    <location>
        <begin position="4"/>
        <end position="79"/>
    </location>
</feature>
<dbReference type="Gene3D" id="3.40.30.10">
    <property type="entry name" value="Glutaredoxin"/>
    <property type="match status" value="1"/>
</dbReference>
<dbReference type="CDD" id="cd02976">
    <property type="entry name" value="NrdH"/>
    <property type="match status" value="1"/>
</dbReference>
<dbReference type="EMBL" id="JAGYPF010000002">
    <property type="protein sequence ID" value="MBS4213426.1"/>
    <property type="molecule type" value="Genomic_DNA"/>
</dbReference>
<name>A0A942U2I2_9BACI</name>
<dbReference type="Pfam" id="PF00462">
    <property type="entry name" value="Glutaredoxin"/>
    <property type="match status" value="1"/>
</dbReference>
<dbReference type="AlphaFoldDB" id="A0A942U2I2"/>
<accession>A0A942U2I2</accession>
<sequence length="79" mass="9176">MSRHEIIVYSSNGCSYCDQVKTFLKEKGIEFEERNASINKEYLEQLKEKKIFATPATFIDGKLVLGFQEKKLNKLLELT</sequence>
<dbReference type="PANTHER" id="PTHR34386">
    <property type="entry name" value="GLUTAREDOXIN"/>
    <property type="match status" value="1"/>
</dbReference>
<comment type="caution">
    <text evidence="2">The sequence shown here is derived from an EMBL/GenBank/DDBJ whole genome shotgun (WGS) entry which is preliminary data.</text>
</comment>
<dbReference type="InterPro" id="IPR002109">
    <property type="entry name" value="Glutaredoxin"/>
</dbReference>